<dbReference type="PANTHER" id="PTHR35800">
    <property type="entry name" value="PROTEIN JAG"/>
    <property type="match status" value="1"/>
</dbReference>
<dbReference type="PROSITE" id="PS51061">
    <property type="entry name" value="R3H"/>
    <property type="match status" value="1"/>
</dbReference>
<gene>
    <name evidence="2" type="ORF">SDC9_198200</name>
</gene>
<dbReference type="SUPFAM" id="SSF82708">
    <property type="entry name" value="R3H domain"/>
    <property type="match status" value="1"/>
</dbReference>
<sequence>MLFVATILEKMGYQGKVSISFRKTRKLGLNIESDNSSIIIGRKGKNLDAIQLLANVFAGQIDPDLKVIIDSENYRMRHEEQLIRMAFKTAEQVKKSGRSRLLEPMNPYERRLVHTALNDFGGVETKSEGEGLYKQIRITNQRH</sequence>
<comment type="caution">
    <text evidence="2">The sequence shown here is derived from an EMBL/GenBank/DDBJ whole genome shotgun (WGS) entry which is preliminary data.</text>
</comment>
<dbReference type="Gene3D" id="3.30.1370.50">
    <property type="entry name" value="R3H-like domain"/>
    <property type="match status" value="1"/>
</dbReference>
<dbReference type="InterPro" id="IPR036867">
    <property type="entry name" value="R3H_dom_sf"/>
</dbReference>
<dbReference type="InterPro" id="IPR038008">
    <property type="entry name" value="Jag_KH"/>
</dbReference>
<dbReference type="Pfam" id="PF01424">
    <property type="entry name" value="R3H"/>
    <property type="match status" value="1"/>
</dbReference>
<dbReference type="CDD" id="cd02644">
    <property type="entry name" value="R3H_jag"/>
    <property type="match status" value="1"/>
</dbReference>
<dbReference type="Pfam" id="PF13083">
    <property type="entry name" value="KH_KhpA-B"/>
    <property type="match status" value="1"/>
</dbReference>
<dbReference type="InterPro" id="IPR015946">
    <property type="entry name" value="KH_dom-like_a/b"/>
</dbReference>
<name>A0A645ITU7_9ZZZZ</name>
<reference evidence="2" key="1">
    <citation type="submission" date="2019-08" db="EMBL/GenBank/DDBJ databases">
        <authorList>
            <person name="Kucharzyk K."/>
            <person name="Murdoch R.W."/>
            <person name="Higgins S."/>
            <person name="Loffler F."/>
        </authorList>
    </citation>
    <scope>NUCLEOTIDE SEQUENCE</scope>
</reference>
<dbReference type="Gene3D" id="3.30.300.20">
    <property type="match status" value="1"/>
</dbReference>
<dbReference type="PANTHER" id="PTHR35800:SF1">
    <property type="entry name" value="RNA-BINDING PROTEIN KHPB"/>
    <property type="match status" value="1"/>
</dbReference>
<organism evidence="2">
    <name type="scientific">bioreactor metagenome</name>
    <dbReference type="NCBI Taxonomy" id="1076179"/>
    <lineage>
        <taxon>unclassified sequences</taxon>
        <taxon>metagenomes</taxon>
        <taxon>ecological metagenomes</taxon>
    </lineage>
</organism>
<evidence type="ECO:0000313" key="2">
    <source>
        <dbReference type="EMBL" id="MPN50573.1"/>
    </source>
</evidence>
<dbReference type="EMBL" id="VSSQ01114880">
    <property type="protein sequence ID" value="MPN50573.1"/>
    <property type="molecule type" value="Genomic_DNA"/>
</dbReference>
<proteinExistence type="predicted"/>
<dbReference type="AlphaFoldDB" id="A0A645ITU7"/>
<dbReference type="InterPro" id="IPR034079">
    <property type="entry name" value="R3H_KhpB"/>
</dbReference>
<dbReference type="SMART" id="SM00393">
    <property type="entry name" value="R3H"/>
    <property type="match status" value="1"/>
</dbReference>
<accession>A0A645ITU7</accession>
<dbReference type="InterPro" id="IPR001374">
    <property type="entry name" value="R3H_dom"/>
</dbReference>
<dbReference type="GO" id="GO:0003723">
    <property type="term" value="F:RNA binding"/>
    <property type="evidence" value="ECO:0007669"/>
    <property type="project" value="InterPro"/>
</dbReference>
<feature type="domain" description="R3H" evidence="1">
    <location>
        <begin position="76"/>
        <end position="142"/>
    </location>
</feature>
<dbReference type="InterPro" id="IPR039247">
    <property type="entry name" value="KhpB"/>
</dbReference>
<protein>
    <recommendedName>
        <fullName evidence="1">R3H domain-containing protein</fullName>
    </recommendedName>
</protein>
<evidence type="ECO:0000259" key="1">
    <source>
        <dbReference type="PROSITE" id="PS51061"/>
    </source>
</evidence>
<dbReference type="CDD" id="cd02414">
    <property type="entry name" value="KH-II_Jag"/>
    <property type="match status" value="1"/>
</dbReference>